<keyword evidence="2" id="KW-1185">Reference proteome</keyword>
<accession>A0AA35Z4K6</accession>
<gene>
    <name evidence="1" type="ORF">LSALG_LOCUS25022</name>
</gene>
<dbReference type="EMBL" id="OX465081">
    <property type="protein sequence ID" value="CAI9285559.1"/>
    <property type="molecule type" value="Genomic_DNA"/>
</dbReference>
<reference evidence="1" key="1">
    <citation type="submission" date="2023-04" db="EMBL/GenBank/DDBJ databases">
        <authorList>
            <person name="Vijverberg K."/>
            <person name="Xiong W."/>
            <person name="Schranz E."/>
        </authorList>
    </citation>
    <scope>NUCLEOTIDE SEQUENCE</scope>
</reference>
<dbReference type="Proteomes" id="UP001177003">
    <property type="component" value="Chromosome 5"/>
</dbReference>
<evidence type="ECO:0000313" key="1">
    <source>
        <dbReference type="EMBL" id="CAI9285559.1"/>
    </source>
</evidence>
<dbReference type="AlphaFoldDB" id="A0AA35Z4K6"/>
<evidence type="ECO:0000313" key="2">
    <source>
        <dbReference type="Proteomes" id="UP001177003"/>
    </source>
</evidence>
<protein>
    <submittedName>
        <fullName evidence="1">Uncharacterized protein</fullName>
    </submittedName>
</protein>
<proteinExistence type="predicted"/>
<sequence length="223" mass="26006">MVRRFRKVQELHDDVLSNGVWFAWSTLLWRYNETQLRLCYRKIYIYLRDQASVGPMETLKYTVTGFHFLFKIWILDTFPEALKYAYHTANEFPRMRAWRIETQLTVEPLSELDFGRSGVSTDAIDPPKQRSASPQYCQFQEADYIISPSHGRGVEHNTSQGSKIDKLTGVINHLITTKIEKWENERQFGVNDFDNMDGHDETFFGGLEKESPATYVELPPVAQ</sequence>
<organism evidence="1 2">
    <name type="scientific">Lactuca saligna</name>
    <name type="common">Willowleaf lettuce</name>
    <dbReference type="NCBI Taxonomy" id="75948"/>
    <lineage>
        <taxon>Eukaryota</taxon>
        <taxon>Viridiplantae</taxon>
        <taxon>Streptophyta</taxon>
        <taxon>Embryophyta</taxon>
        <taxon>Tracheophyta</taxon>
        <taxon>Spermatophyta</taxon>
        <taxon>Magnoliopsida</taxon>
        <taxon>eudicotyledons</taxon>
        <taxon>Gunneridae</taxon>
        <taxon>Pentapetalae</taxon>
        <taxon>asterids</taxon>
        <taxon>campanulids</taxon>
        <taxon>Asterales</taxon>
        <taxon>Asteraceae</taxon>
        <taxon>Cichorioideae</taxon>
        <taxon>Cichorieae</taxon>
        <taxon>Lactucinae</taxon>
        <taxon>Lactuca</taxon>
    </lineage>
</organism>
<name>A0AA35Z4K6_LACSI</name>